<name>A0A7K1XVF9_9SPHI</name>
<feature type="transmembrane region" description="Helical" evidence="4">
    <location>
        <begin position="34"/>
        <end position="50"/>
    </location>
</feature>
<dbReference type="Pfam" id="PF12833">
    <property type="entry name" value="HTH_18"/>
    <property type="match status" value="1"/>
</dbReference>
<evidence type="ECO:0000313" key="6">
    <source>
        <dbReference type="EMBL" id="MXV14788.1"/>
    </source>
</evidence>
<reference evidence="6 7" key="1">
    <citation type="submission" date="2019-11" db="EMBL/GenBank/DDBJ databases">
        <title>Pedobacter sp. HMF7056 Genome sequencing and assembly.</title>
        <authorList>
            <person name="Kang H."/>
            <person name="Kim H."/>
            <person name="Joh K."/>
        </authorList>
    </citation>
    <scope>NUCLEOTIDE SEQUENCE [LARGE SCALE GENOMIC DNA]</scope>
    <source>
        <strain evidence="6 7">HMF7056</strain>
    </source>
</reference>
<protein>
    <submittedName>
        <fullName evidence="6">Helix-turn-helix domain-containing protein</fullName>
    </submittedName>
</protein>
<evidence type="ECO:0000256" key="4">
    <source>
        <dbReference type="SAM" id="Phobius"/>
    </source>
</evidence>
<dbReference type="GO" id="GO:0043565">
    <property type="term" value="F:sequence-specific DNA binding"/>
    <property type="evidence" value="ECO:0007669"/>
    <property type="project" value="InterPro"/>
</dbReference>
<feature type="transmembrane region" description="Helical" evidence="4">
    <location>
        <begin position="6"/>
        <end position="27"/>
    </location>
</feature>
<feature type="transmembrane region" description="Helical" evidence="4">
    <location>
        <begin position="144"/>
        <end position="164"/>
    </location>
</feature>
<keyword evidence="1" id="KW-0805">Transcription regulation</keyword>
<keyword evidence="2" id="KW-0238">DNA-binding</keyword>
<dbReference type="EMBL" id="WVHS01000001">
    <property type="protein sequence ID" value="MXV14788.1"/>
    <property type="molecule type" value="Genomic_DNA"/>
</dbReference>
<dbReference type="PROSITE" id="PS01124">
    <property type="entry name" value="HTH_ARAC_FAMILY_2"/>
    <property type="match status" value="1"/>
</dbReference>
<proteinExistence type="predicted"/>
<feature type="transmembrane region" description="Helical" evidence="4">
    <location>
        <begin position="62"/>
        <end position="85"/>
    </location>
</feature>
<gene>
    <name evidence="6" type="ORF">GS398_05725</name>
</gene>
<feature type="domain" description="HTH araC/xylS-type" evidence="5">
    <location>
        <begin position="267"/>
        <end position="368"/>
    </location>
</feature>
<accession>A0A7K1XVF9</accession>
<dbReference type="RefSeq" id="WP_160905737.1">
    <property type="nucleotide sequence ID" value="NZ_WVHS01000001.1"/>
</dbReference>
<keyword evidence="3" id="KW-0804">Transcription</keyword>
<comment type="caution">
    <text evidence="6">The sequence shown here is derived from an EMBL/GenBank/DDBJ whole genome shotgun (WGS) entry which is preliminary data.</text>
</comment>
<dbReference type="AlphaFoldDB" id="A0A7K1XVF9"/>
<feature type="transmembrane region" description="Helical" evidence="4">
    <location>
        <begin position="218"/>
        <end position="240"/>
    </location>
</feature>
<evidence type="ECO:0000259" key="5">
    <source>
        <dbReference type="PROSITE" id="PS01124"/>
    </source>
</evidence>
<evidence type="ECO:0000256" key="1">
    <source>
        <dbReference type="ARBA" id="ARBA00023015"/>
    </source>
</evidence>
<dbReference type="SMART" id="SM00342">
    <property type="entry name" value="HTH_ARAC"/>
    <property type="match status" value="1"/>
</dbReference>
<dbReference type="PANTHER" id="PTHR43280:SF29">
    <property type="entry name" value="ARAC-FAMILY TRANSCRIPTIONAL REGULATOR"/>
    <property type="match status" value="1"/>
</dbReference>
<feature type="transmembrane region" description="Helical" evidence="4">
    <location>
        <begin position="191"/>
        <end position="212"/>
    </location>
</feature>
<evidence type="ECO:0000256" key="3">
    <source>
        <dbReference type="ARBA" id="ARBA00023163"/>
    </source>
</evidence>
<dbReference type="PANTHER" id="PTHR43280">
    <property type="entry name" value="ARAC-FAMILY TRANSCRIPTIONAL REGULATOR"/>
    <property type="match status" value="1"/>
</dbReference>
<dbReference type="SUPFAM" id="SSF46689">
    <property type="entry name" value="Homeodomain-like"/>
    <property type="match status" value="1"/>
</dbReference>
<evidence type="ECO:0000256" key="2">
    <source>
        <dbReference type="ARBA" id="ARBA00023125"/>
    </source>
</evidence>
<evidence type="ECO:0000313" key="7">
    <source>
        <dbReference type="Proteomes" id="UP000451233"/>
    </source>
</evidence>
<feature type="transmembrane region" description="Helical" evidence="4">
    <location>
        <begin position="106"/>
        <end position="124"/>
    </location>
</feature>
<sequence length="376" mass="43434">MQLSFNWINLLILFGALQGLIFGIILLFNRQHPGARYLALFLFVLSYNGFETFNWSSGLDRYWIFFDLFSYILIYAIGPSLYLYVRAVTRPGELPIRHTRRHYLPVMIQFVTRCFIIVYHLLWINKLINTRLDSGLLAGWYDYYAEPLSALWYLAYLLPAIRLFRGRNSEVLSRTYSKESRKALDNWLKNLLTGCVLVGIAWPITLIVPYFFNIPGSHYYPIELGLVLFIYWLAMSGYYFTRQITPKPARALPGPYAMPNEQMQKLKEAMEMARLYLDPELNVSKLAGHTGISARTISALLNQYQHTNFNDFVNKYRIREVKERLGDPAHNYLTISGIALSSGFNSQATFQRVFKGVTGTTPSKYLSEKGKVALKS</sequence>
<dbReference type="GO" id="GO:0003700">
    <property type="term" value="F:DNA-binding transcription factor activity"/>
    <property type="evidence" value="ECO:0007669"/>
    <property type="project" value="InterPro"/>
</dbReference>
<dbReference type="InterPro" id="IPR018060">
    <property type="entry name" value="HTH_AraC"/>
</dbReference>
<keyword evidence="7" id="KW-1185">Reference proteome</keyword>
<dbReference type="Proteomes" id="UP000451233">
    <property type="component" value="Unassembled WGS sequence"/>
</dbReference>
<organism evidence="6 7">
    <name type="scientific">Hufsiella ginkgonis</name>
    <dbReference type="NCBI Taxonomy" id="2695274"/>
    <lineage>
        <taxon>Bacteria</taxon>
        <taxon>Pseudomonadati</taxon>
        <taxon>Bacteroidota</taxon>
        <taxon>Sphingobacteriia</taxon>
        <taxon>Sphingobacteriales</taxon>
        <taxon>Sphingobacteriaceae</taxon>
        <taxon>Hufsiella</taxon>
    </lineage>
</organism>
<keyword evidence="4" id="KW-1133">Transmembrane helix</keyword>
<dbReference type="Gene3D" id="1.10.10.60">
    <property type="entry name" value="Homeodomain-like"/>
    <property type="match status" value="1"/>
</dbReference>
<dbReference type="InterPro" id="IPR009057">
    <property type="entry name" value="Homeodomain-like_sf"/>
</dbReference>
<keyword evidence="4" id="KW-0812">Transmembrane</keyword>
<keyword evidence="4" id="KW-0472">Membrane</keyword>